<feature type="compositionally biased region" description="Basic residues" evidence="2">
    <location>
        <begin position="1"/>
        <end position="26"/>
    </location>
</feature>
<accession>A0A6C0IPE9</accession>
<name>A0A6C0IPE9_9ZZZZ</name>
<evidence type="ECO:0000256" key="2">
    <source>
        <dbReference type="SAM" id="MobiDB-lite"/>
    </source>
</evidence>
<evidence type="ECO:0000313" key="3">
    <source>
        <dbReference type="EMBL" id="QHT94316.1"/>
    </source>
</evidence>
<dbReference type="EMBL" id="MN740218">
    <property type="protein sequence ID" value="QHT94316.1"/>
    <property type="molecule type" value="Genomic_DNA"/>
</dbReference>
<sequence length="288" mass="33569">MSKSKSKSKNKNKNKNNTNKTKKRTQKTVTNKGGGAFKTILEDWENMYENIFTLGYGQQFVDEVIVVEHLETKNTEFINLPFNERGTLLHSLILHFVDNEDINYLNYVNPDFDEDTGRLPDYDYSYEQTYHYGTVRTYNLILYLLNREDIDVNASPSVLHNELPINHLVDYLSNTPTAIDENVIEVNYRQIKEELLPLFFIKGASIHSLSKKQVMFTLNTLAEMAEENVENAKEATKEILRQKDGTTPLLDIYKEIESEKMELREIVETNRIPREINSKINSYLIQKN</sequence>
<reference evidence="3" key="1">
    <citation type="journal article" date="2020" name="Nature">
        <title>Giant virus diversity and host interactions through global metagenomics.</title>
        <authorList>
            <person name="Schulz F."/>
            <person name="Roux S."/>
            <person name="Paez-Espino D."/>
            <person name="Jungbluth S."/>
            <person name="Walsh D.A."/>
            <person name="Denef V.J."/>
            <person name="McMahon K.D."/>
            <person name="Konstantinidis K.T."/>
            <person name="Eloe-Fadrosh E.A."/>
            <person name="Kyrpides N.C."/>
            <person name="Woyke T."/>
        </authorList>
    </citation>
    <scope>NUCLEOTIDE SEQUENCE</scope>
    <source>
        <strain evidence="3">GVMAG-M-3300024258-28</strain>
    </source>
</reference>
<feature type="region of interest" description="Disordered" evidence="2">
    <location>
        <begin position="1"/>
        <end position="31"/>
    </location>
</feature>
<evidence type="ECO:0000256" key="1">
    <source>
        <dbReference type="SAM" id="Coils"/>
    </source>
</evidence>
<protein>
    <submittedName>
        <fullName evidence="3">Uncharacterized protein</fullName>
    </submittedName>
</protein>
<keyword evidence="1" id="KW-0175">Coiled coil</keyword>
<dbReference type="AlphaFoldDB" id="A0A6C0IPE9"/>
<organism evidence="3">
    <name type="scientific">viral metagenome</name>
    <dbReference type="NCBI Taxonomy" id="1070528"/>
    <lineage>
        <taxon>unclassified sequences</taxon>
        <taxon>metagenomes</taxon>
        <taxon>organismal metagenomes</taxon>
    </lineage>
</organism>
<feature type="coiled-coil region" evidence="1">
    <location>
        <begin position="215"/>
        <end position="242"/>
    </location>
</feature>
<proteinExistence type="predicted"/>